<sequence>MRPLQRQRIEAPPAATLEDVHPHAKWTPTVEEFLPKTCSFWMAGGVPIDSEASVVTS</sequence>
<evidence type="ECO:0000256" key="1">
    <source>
        <dbReference type="SAM" id="MobiDB-lite"/>
    </source>
</evidence>
<feature type="region of interest" description="Disordered" evidence="1">
    <location>
        <begin position="1"/>
        <end position="22"/>
    </location>
</feature>
<accession>A0AAQ3SQ27</accession>
<organism evidence="2 3">
    <name type="scientific">Paspalum notatum var. saurae</name>
    <dbReference type="NCBI Taxonomy" id="547442"/>
    <lineage>
        <taxon>Eukaryota</taxon>
        <taxon>Viridiplantae</taxon>
        <taxon>Streptophyta</taxon>
        <taxon>Embryophyta</taxon>
        <taxon>Tracheophyta</taxon>
        <taxon>Spermatophyta</taxon>
        <taxon>Magnoliopsida</taxon>
        <taxon>Liliopsida</taxon>
        <taxon>Poales</taxon>
        <taxon>Poaceae</taxon>
        <taxon>PACMAD clade</taxon>
        <taxon>Panicoideae</taxon>
        <taxon>Andropogonodae</taxon>
        <taxon>Paspaleae</taxon>
        <taxon>Paspalinae</taxon>
        <taxon>Paspalum</taxon>
    </lineage>
</organism>
<dbReference type="AlphaFoldDB" id="A0AAQ3SQ27"/>
<evidence type="ECO:0000313" key="3">
    <source>
        <dbReference type="Proteomes" id="UP001341281"/>
    </source>
</evidence>
<name>A0AAQ3SQ27_PASNO</name>
<dbReference type="Proteomes" id="UP001341281">
    <property type="component" value="Chromosome 02"/>
</dbReference>
<gene>
    <name evidence="2" type="ORF">U9M48_008840</name>
</gene>
<reference evidence="2 3" key="1">
    <citation type="submission" date="2024-02" db="EMBL/GenBank/DDBJ databases">
        <title>High-quality chromosome-scale genome assembly of Pensacola bahiagrass (Paspalum notatum Flugge var. saurae).</title>
        <authorList>
            <person name="Vega J.M."/>
            <person name="Podio M."/>
            <person name="Orjuela J."/>
            <person name="Siena L.A."/>
            <person name="Pessino S.C."/>
            <person name="Combes M.C."/>
            <person name="Mariac C."/>
            <person name="Albertini E."/>
            <person name="Pupilli F."/>
            <person name="Ortiz J.P.A."/>
            <person name="Leblanc O."/>
        </authorList>
    </citation>
    <scope>NUCLEOTIDE SEQUENCE [LARGE SCALE GENOMIC DNA]</scope>
    <source>
        <strain evidence="2">R1</strain>
        <tissue evidence="2">Leaf</tissue>
    </source>
</reference>
<protein>
    <submittedName>
        <fullName evidence="2">Uncharacterized protein</fullName>
    </submittedName>
</protein>
<keyword evidence="3" id="KW-1185">Reference proteome</keyword>
<evidence type="ECO:0000313" key="2">
    <source>
        <dbReference type="EMBL" id="WVZ58582.1"/>
    </source>
</evidence>
<proteinExistence type="predicted"/>
<dbReference type="EMBL" id="CP144746">
    <property type="protein sequence ID" value="WVZ58582.1"/>
    <property type="molecule type" value="Genomic_DNA"/>
</dbReference>